<evidence type="ECO:0000256" key="4">
    <source>
        <dbReference type="ARBA" id="ARBA00022692"/>
    </source>
</evidence>
<dbReference type="AlphaFoldDB" id="A0A507DZY5"/>
<keyword evidence="7 12" id="KW-1133">Transmembrane helix</keyword>
<evidence type="ECO:0000256" key="2">
    <source>
        <dbReference type="ARBA" id="ARBA00022448"/>
    </source>
</evidence>
<dbReference type="EMBL" id="QEAQ01000072">
    <property type="protein sequence ID" value="TPX56518.1"/>
    <property type="molecule type" value="Genomic_DNA"/>
</dbReference>
<feature type="domain" description="Calcium-activated potassium channel BK alpha subunit" evidence="13">
    <location>
        <begin position="508"/>
        <end position="594"/>
    </location>
</feature>
<feature type="region of interest" description="Disordered" evidence="11">
    <location>
        <begin position="30"/>
        <end position="64"/>
    </location>
</feature>
<proteinExistence type="predicted"/>
<evidence type="ECO:0000256" key="1">
    <source>
        <dbReference type="ARBA" id="ARBA00004141"/>
    </source>
</evidence>
<feature type="compositionally biased region" description="Acidic residues" evidence="11">
    <location>
        <begin position="34"/>
        <end position="43"/>
    </location>
</feature>
<keyword evidence="8" id="KW-0406">Ion transport</keyword>
<sequence length="1024" mass="113889">MSTDITLEPISPRQRTTDFHVLHVRDDGCHLDDSDSNDTDGASDDPHTTDPLTSPHAHPPTHPQARAVAPSVVLGGHADTAHARTRVVIQRHGTRHVDTNTHVKTGAGNHSSGSRGSSCGMLTTASAMGRLQYAVVDARTGAGAGGGRKRRALVEYLDPQALEVQAVGGSAVVKLKNKLMGQEATSFSDIRETYRLQREANRETSSRPHWLMGWIFSWFLAREYNSKLKLALRHRLLVFIMLSNFGNRAEMAGLEPSWLYVPRLNAVFIIEIAFSCYVLSSMLVKLSFADSKREAIFNYRTALDLLICLPFLILPSVRNGRSVSWLRVDLYTERLILLISTIVALVYVAACAFQVETVQLRAAGGGTYHRGKNAFVVIAGLFEHPHMVTDILNTFFHRDRSQQVNVVFLGRNPPTPAVKSILRQSSFQYRAAYLQGSGLDSGDMQRAQLQYASAAFIIADRNAPDKTLEDDQNTLRAWAFDDYAPLTPLYVYNLLPETEAFQEHNCNEVVCIEDLKQILLAYNCLYKGAGTLMLNLLVQTTPMDSYDEPWMAQYGDGCGNEIYSTPVNPIFVGKSFQEVSYYLFKEYQVICFAVRVVLKTRGDSHLMLNPGRSYTIGAFDQLFYIAQRQEDVTAIGELTVDEYEMSFMNAGNMDFGLGSGAMQRPLFRASTTTDLGACFPEVGDGLLKVDIPYTPFADIKVPLCRLLKFPLTDPSQMLLPTASTMTDHILICTGNYDLFRLVCTLRLAHLTQAEFKPVLLLCPSPPTHDDFTALAQFPNVFVVLGDPRKKRDLCNAGVVGAKKVVIVNMHKGVETEADQDETFADSSAMFHKTGQRKFVVVELLTRIHIKFLRPTAKRTLKKRNRRTPAGPRSSQLSLLDTYTSDAGIDNYLYAPVYAGGRVLAASMLDAVLFETFFNSAVLEIFKLMCGVRLQRDVEMDEELGIDPSFLCYVEVPDCYVGRTYLSLYAEFALNQNIIPIGLLRDTDNVSLGNKIPFVFTNPLPSIVLRASDLVYALTPVSHVG</sequence>
<evidence type="ECO:0000256" key="11">
    <source>
        <dbReference type="SAM" id="MobiDB-lite"/>
    </source>
</evidence>
<keyword evidence="3" id="KW-0633">Potassium transport</keyword>
<evidence type="ECO:0000259" key="14">
    <source>
        <dbReference type="Pfam" id="PF22614"/>
    </source>
</evidence>
<evidence type="ECO:0000256" key="10">
    <source>
        <dbReference type="ARBA" id="ARBA00023303"/>
    </source>
</evidence>
<dbReference type="GO" id="GO:0016020">
    <property type="term" value="C:membrane"/>
    <property type="evidence" value="ECO:0007669"/>
    <property type="project" value="UniProtKB-SubCell"/>
</dbReference>
<evidence type="ECO:0000256" key="9">
    <source>
        <dbReference type="ARBA" id="ARBA00023136"/>
    </source>
</evidence>
<dbReference type="GO" id="GO:0005267">
    <property type="term" value="F:potassium channel activity"/>
    <property type="evidence" value="ECO:0007669"/>
    <property type="project" value="UniProtKB-KW"/>
</dbReference>
<dbReference type="Gene3D" id="3.40.50.720">
    <property type="entry name" value="NAD(P)-binding Rossmann-like Domain"/>
    <property type="match status" value="1"/>
</dbReference>
<keyword evidence="10" id="KW-0407">Ion channel</keyword>
<evidence type="ECO:0000256" key="8">
    <source>
        <dbReference type="ARBA" id="ARBA00023065"/>
    </source>
</evidence>
<dbReference type="Pfam" id="PF22614">
    <property type="entry name" value="Slo-like_RCK"/>
    <property type="match status" value="2"/>
</dbReference>
<feature type="domain" description="RCK N-terminal" evidence="14">
    <location>
        <begin position="725"/>
        <end position="829"/>
    </location>
</feature>
<dbReference type="PANTHER" id="PTHR10027">
    <property type="entry name" value="CALCIUM-ACTIVATED POTASSIUM CHANNEL ALPHA CHAIN"/>
    <property type="match status" value="1"/>
</dbReference>
<accession>A0A507DZY5</accession>
<feature type="domain" description="RCK N-terminal" evidence="14">
    <location>
        <begin position="373"/>
        <end position="491"/>
    </location>
</feature>
<evidence type="ECO:0000313" key="16">
    <source>
        <dbReference type="Proteomes" id="UP000318582"/>
    </source>
</evidence>
<comment type="caution">
    <text evidence="15">The sequence shown here is derived from an EMBL/GenBank/DDBJ whole genome shotgun (WGS) entry which is preliminary data.</text>
</comment>
<dbReference type="InterPro" id="IPR003148">
    <property type="entry name" value="RCK_N"/>
</dbReference>
<keyword evidence="16" id="KW-1185">Reference proteome</keyword>
<dbReference type="Pfam" id="PF03493">
    <property type="entry name" value="BK_channel_a"/>
    <property type="match status" value="1"/>
</dbReference>
<dbReference type="InterPro" id="IPR003929">
    <property type="entry name" value="K_chnl_BK_asu"/>
</dbReference>
<name>A0A507DZY5_9FUNG</name>
<comment type="subcellular location">
    <subcellularLocation>
        <location evidence="1">Membrane</location>
        <topology evidence="1">Multi-pass membrane protein</topology>
    </subcellularLocation>
</comment>
<feature type="compositionally biased region" description="Polar residues" evidence="11">
    <location>
        <begin position="102"/>
        <end position="121"/>
    </location>
</feature>
<evidence type="ECO:0000256" key="3">
    <source>
        <dbReference type="ARBA" id="ARBA00022538"/>
    </source>
</evidence>
<keyword evidence="2" id="KW-0813">Transport</keyword>
<evidence type="ECO:0000256" key="6">
    <source>
        <dbReference type="ARBA" id="ARBA00022958"/>
    </source>
</evidence>
<keyword evidence="6" id="KW-0630">Potassium</keyword>
<evidence type="ECO:0000256" key="12">
    <source>
        <dbReference type="SAM" id="Phobius"/>
    </source>
</evidence>
<evidence type="ECO:0000259" key="13">
    <source>
        <dbReference type="Pfam" id="PF03493"/>
    </source>
</evidence>
<dbReference type="InterPro" id="IPR047871">
    <property type="entry name" value="K_chnl_Slo-like"/>
</dbReference>
<reference evidence="15 16" key="1">
    <citation type="journal article" date="2019" name="Sci. Rep.">
        <title>Comparative genomics of chytrid fungi reveal insights into the obligate biotrophic and pathogenic lifestyle of Synchytrium endobioticum.</title>
        <authorList>
            <person name="van de Vossenberg B.T.L.H."/>
            <person name="Warris S."/>
            <person name="Nguyen H.D.T."/>
            <person name="van Gent-Pelzer M.P.E."/>
            <person name="Joly D.L."/>
            <person name="van de Geest H.C."/>
            <person name="Bonants P.J.M."/>
            <person name="Smith D.S."/>
            <person name="Levesque C.A."/>
            <person name="van der Lee T.A.J."/>
        </authorList>
    </citation>
    <scope>NUCLEOTIDE SEQUENCE [LARGE SCALE GENOMIC DNA]</scope>
    <source>
        <strain evidence="15 16">CBS 809.83</strain>
    </source>
</reference>
<protein>
    <submittedName>
        <fullName evidence="15">Uncharacterized protein</fullName>
    </submittedName>
</protein>
<evidence type="ECO:0000256" key="7">
    <source>
        <dbReference type="ARBA" id="ARBA00022989"/>
    </source>
</evidence>
<keyword evidence="9 12" id="KW-0472">Membrane</keyword>
<feature type="transmembrane region" description="Helical" evidence="12">
    <location>
        <begin position="335"/>
        <end position="353"/>
    </location>
</feature>
<organism evidence="15 16">
    <name type="scientific">Powellomyces hirtus</name>
    <dbReference type="NCBI Taxonomy" id="109895"/>
    <lineage>
        <taxon>Eukaryota</taxon>
        <taxon>Fungi</taxon>
        <taxon>Fungi incertae sedis</taxon>
        <taxon>Chytridiomycota</taxon>
        <taxon>Chytridiomycota incertae sedis</taxon>
        <taxon>Chytridiomycetes</taxon>
        <taxon>Spizellomycetales</taxon>
        <taxon>Powellomycetaceae</taxon>
        <taxon>Powellomyces</taxon>
    </lineage>
</organism>
<dbReference type="Proteomes" id="UP000318582">
    <property type="component" value="Unassembled WGS sequence"/>
</dbReference>
<feature type="region of interest" description="Disordered" evidence="11">
    <location>
        <begin position="87"/>
        <end position="121"/>
    </location>
</feature>
<keyword evidence="5" id="KW-0631">Potassium channel</keyword>
<dbReference type="PANTHER" id="PTHR10027:SF10">
    <property type="entry name" value="SLOWPOKE 2, ISOFORM D"/>
    <property type="match status" value="1"/>
</dbReference>
<evidence type="ECO:0000256" key="5">
    <source>
        <dbReference type="ARBA" id="ARBA00022826"/>
    </source>
</evidence>
<evidence type="ECO:0000313" key="15">
    <source>
        <dbReference type="EMBL" id="TPX56518.1"/>
    </source>
</evidence>
<feature type="transmembrane region" description="Helical" evidence="12">
    <location>
        <begin position="266"/>
        <end position="284"/>
    </location>
</feature>
<gene>
    <name evidence="15" type="ORF">PhCBS80983_g04476</name>
</gene>
<keyword evidence="4 12" id="KW-0812">Transmembrane</keyword>